<organism evidence="1 2">
    <name type="scientific">Chitinophaga horti</name>
    <dbReference type="NCBI Taxonomy" id="2920382"/>
    <lineage>
        <taxon>Bacteria</taxon>
        <taxon>Pseudomonadati</taxon>
        <taxon>Bacteroidota</taxon>
        <taxon>Chitinophagia</taxon>
        <taxon>Chitinophagales</taxon>
        <taxon>Chitinophagaceae</taxon>
        <taxon>Chitinophaga</taxon>
    </lineage>
</organism>
<dbReference type="Proteomes" id="UP001162741">
    <property type="component" value="Chromosome"/>
</dbReference>
<proteinExistence type="predicted"/>
<name>A0ABY6J6L4_9BACT</name>
<dbReference type="RefSeq" id="WP_244837143.1">
    <property type="nucleotide sequence ID" value="NZ_CP107006.1"/>
</dbReference>
<evidence type="ECO:0000313" key="1">
    <source>
        <dbReference type="EMBL" id="UYQ93804.1"/>
    </source>
</evidence>
<gene>
    <name evidence="1" type="ORF">MKQ68_01680</name>
</gene>
<reference evidence="1" key="1">
    <citation type="submission" date="2022-10" db="EMBL/GenBank/DDBJ databases">
        <title>Chitinophaga sp. nov., isolated from soil.</title>
        <authorList>
            <person name="Jeon C.O."/>
        </authorList>
    </citation>
    <scope>NUCLEOTIDE SEQUENCE</scope>
    <source>
        <strain evidence="1">R8</strain>
    </source>
</reference>
<dbReference type="EMBL" id="CP107006">
    <property type="protein sequence ID" value="UYQ93804.1"/>
    <property type="molecule type" value="Genomic_DNA"/>
</dbReference>
<evidence type="ECO:0000313" key="2">
    <source>
        <dbReference type="Proteomes" id="UP001162741"/>
    </source>
</evidence>
<sequence length="160" mass="18406">MSDFSHLYKKYSSVSNLTKDLNNSVITLKKRSLLTDSKVQAEGLKVSDEDTDKAKKSLQLILSMLEQFYNKQDIHNDLYELMDNQLFKNQVLENVEFKDKITNALNKLKKNTELSTQDLTNIDQFISVLDNEASVLFKNFEPVEDERLYKGLVCGLVTSD</sequence>
<keyword evidence="2" id="KW-1185">Reference proteome</keyword>
<accession>A0ABY6J6L4</accession>
<protein>
    <submittedName>
        <fullName evidence="1">Uncharacterized protein</fullName>
    </submittedName>
</protein>